<keyword evidence="3" id="KW-1185">Reference proteome</keyword>
<dbReference type="EMBL" id="CP109071">
    <property type="protein sequence ID" value="WSA34567.1"/>
    <property type="molecule type" value="Genomic_DNA"/>
</dbReference>
<organism evidence="2 3">
    <name type="scientific">Micromonospora peucetia</name>
    <dbReference type="NCBI Taxonomy" id="47871"/>
    <lineage>
        <taxon>Bacteria</taxon>
        <taxon>Bacillati</taxon>
        <taxon>Actinomycetota</taxon>
        <taxon>Actinomycetes</taxon>
        <taxon>Micromonosporales</taxon>
        <taxon>Micromonosporaceae</taxon>
        <taxon>Micromonospora</taxon>
    </lineage>
</organism>
<dbReference type="RefSeq" id="WP_326564573.1">
    <property type="nucleotide sequence ID" value="NZ_CP109071.1"/>
</dbReference>
<name>A0ABZ1EJX0_9ACTN</name>
<evidence type="ECO:0000256" key="1">
    <source>
        <dbReference type="SAM" id="MobiDB-lite"/>
    </source>
</evidence>
<sequence length="44" mass="4862">MGMFSRDSGYKGPVDQHGNKTNEHADIFAALAKNTDRAIKRGQK</sequence>
<proteinExistence type="predicted"/>
<feature type="region of interest" description="Disordered" evidence="1">
    <location>
        <begin position="1"/>
        <end position="25"/>
    </location>
</feature>
<gene>
    <name evidence="2" type="ORF">OIE14_11235</name>
</gene>
<reference evidence="2 3" key="1">
    <citation type="submission" date="2022-10" db="EMBL/GenBank/DDBJ databases">
        <title>The complete genomes of actinobacterial strains from the NBC collection.</title>
        <authorList>
            <person name="Joergensen T.S."/>
            <person name="Alvarez Arevalo M."/>
            <person name="Sterndorff E.B."/>
            <person name="Faurdal D."/>
            <person name="Vuksanovic O."/>
            <person name="Mourched A.-S."/>
            <person name="Charusanti P."/>
            <person name="Shaw S."/>
            <person name="Blin K."/>
            <person name="Weber T."/>
        </authorList>
    </citation>
    <scope>NUCLEOTIDE SEQUENCE [LARGE SCALE GENOMIC DNA]</scope>
    <source>
        <strain evidence="2 3">NBC 01809</strain>
    </source>
</reference>
<evidence type="ECO:0000313" key="3">
    <source>
        <dbReference type="Proteomes" id="UP001334804"/>
    </source>
</evidence>
<dbReference type="Proteomes" id="UP001334804">
    <property type="component" value="Chromosome"/>
</dbReference>
<accession>A0ABZ1EJX0</accession>
<evidence type="ECO:0000313" key="2">
    <source>
        <dbReference type="EMBL" id="WSA34567.1"/>
    </source>
</evidence>
<protein>
    <submittedName>
        <fullName evidence="2">Uncharacterized protein</fullName>
    </submittedName>
</protein>